<evidence type="ECO:0000313" key="9">
    <source>
        <dbReference type="Proteomes" id="UP000013307"/>
    </source>
</evidence>
<dbReference type="AlphaFoldDB" id="N0B9H2"/>
<evidence type="ECO:0000313" key="8">
    <source>
        <dbReference type="EMBL" id="AGK60254.1"/>
    </source>
</evidence>
<evidence type="ECO:0000256" key="1">
    <source>
        <dbReference type="ARBA" id="ARBA00004889"/>
    </source>
</evidence>
<evidence type="ECO:0000256" key="6">
    <source>
        <dbReference type="HAMAP-Rule" id="MF_01208"/>
    </source>
</evidence>
<dbReference type="InterPro" id="IPR023031">
    <property type="entry name" value="OPRT"/>
</dbReference>
<evidence type="ECO:0000256" key="3">
    <source>
        <dbReference type="ARBA" id="ARBA00022676"/>
    </source>
</evidence>
<dbReference type="NCBIfam" id="TIGR00336">
    <property type="entry name" value="pyrE"/>
    <property type="match status" value="1"/>
</dbReference>
<keyword evidence="9" id="KW-1185">Reference proteome</keyword>
<dbReference type="Pfam" id="PF00156">
    <property type="entry name" value="Pribosyltran"/>
    <property type="match status" value="1"/>
</dbReference>
<feature type="binding site" evidence="6">
    <location>
        <position position="94"/>
    </location>
    <ligand>
        <name>5-phospho-alpha-D-ribose 1-diphosphate</name>
        <dbReference type="ChEBI" id="CHEBI:58017"/>
        <note>ligand shared between dimeric partners</note>
    </ligand>
</feature>
<dbReference type="Proteomes" id="UP000013307">
    <property type="component" value="Chromosome"/>
</dbReference>
<feature type="domain" description="Phosphoribosyltransferase" evidence="7">
    <location>
        <begin position="41"/>
        <end position="158"/>
    </location>
</feature>
<keyword evidence="4 6" id="KW-0808">Transferase</keyword>
<dbReference type="RefSeq" id="WP_015589853.1">
    <property type="nucleotide sequence ID" value="NC_021169.1"/>
</dbReference>
<comment type="similarity">
    <text evidence="6">Belongs to the purine/pyrimidine phosphoribosyltransferase family. PyrE subfamily.</text>
</comment>
<dbReference type="HOGENOM" id="CLU_074878_2_0_2"/>
<dbReference type="EC" id="2.4.2.10" evidence="2 6"/>
<feature type="binding site" description="in other chain" evidence="6">
    <location>
        <begin position="119"/>
        <end position="127"/>
    </location>
    <ligand>
        <name>5-phospho-alpha-D-ribose 1-diphosphate</name>
        <dbReference type="ChEBI" id="CHEBI:58017"/>
        <note>ligand shared between dimeric partners</note>
    </ligand>
</feature>
<evidence type="ECO:0000256" key="2">
    <source>
        <dbReference type="ARBA" id="ARBA00011971"/>
    </source>
</evidence>
<comment type="cofactor">
    <cofactor evidence="6">
        <name>Mg(2+)</name>
        <dbReference type="ChEBI" id="CHEBI:18420"/>
    </cofactor>
</comment>
<comment type="catalytic activity">
    <reaction evidence="6">
        <text>orotidine 5'-phosphate + diphosphate = orotate + 5-phospho-alpha-D-ribose 1-diphosphate</text>
        <dbReference type="Rhea" id="RHEA:10380"/>
        <dbReference type="ChEBI" id="CHEBI:30839"/>
        <dbReference type="ChEBI" id="CHEBI:33019"/>
        <dbReference type="ChEBI" id="CHEBI:57538"/>
        <dbReference type="ChEBI" id="CHEBI:58017"/>
        <dbReference type="EC" id="2.4.2.10"/>
    </reaction>
</comment>
<comment type="subunit">
    <text evidence="6">Homodimer.</text>
</comment>
<evidence type="ECO:0000256" key="4">
    <source>
        <dbReference type="ARBA" id="ARBA00022679"/>
    </source>
</evidence>
<comment type="caution">
    <text evidence="6">Lacks conserved residue(s) required for the propagation of feature annotation.</text>
</comment>
<feature type="binding site" evidence="6">
    <location>
        <position position="151"/>
    </location>
    <ligand>
        <name>orotate</name>
        <dbReference type="ChEBI" id="CHEBI:30839"/>
    </ligand>
</feature>
<dbReference type="STRING" id="387631.Asulf_00220"/>
<dbReference type="PANTHER" id="PTHR19278:SF9">
    <property type="entry name" value="URIDINE 5'-MONOPHOSPHATE SYNTHASE"/>
    <property type="match status" value="1"/>
</dbReference>
<gene>
    <name evidence="6" type="primary">pyrE</name>
    <name evidence="8" type="ORF">Asulf_00220</name>
</gene>
<organism evidence="8 9">
    <name type="scientific">Archaeoglobus sulfaticallidus PM70-1</name>
    <dbReference type="NCBI Taxonomy" id="387631"/>
    <lineage>
        <taxon>Archaea</taxon>
        <taxon>Methanobacteriati</taxon>
        <taxon>Methanobacteriota</taxon>
        <taxon>Archaeoglobi</taxon>
        <taxon>Archaeoglobales</taxon>
        <taxon>Archaeoglobaceae</taxon>
        <taxon>Archaeoglobus</taxon>
    </lineage>
</organism>
<protein>
    <recommendedName>
        <fullName evidence="2 6">Orotate phosphoribosyltransferase</fullName>
        <shortName evidence="6">OPRT</shortName>
        <shortName evidence="6">OPRTase</shortName>
        <ecNumber evidence="2 6">2.4.2.10</ecNumber>
    </recommendedName>
</protein>
<evidence type="ECO:0000259" key="7">
    <source>
        <dbReference type="Pfam" id="PF00156"/>
    </source>
</evidence>
<keyword evidence="6" id="KW-0460">Magnesium</keyword>
<dbReference type="OrthoDB" id="9089at2157"/>
<feature type="binding site" evidence="6">
    <location>
        <position position="98"/>
    </location>
    <ligand>
        <name>5-phospho-alpha-D-ribose 1-diphosphate</name>
        <dbReference type="ChEBI" id="CHEBI:58017"/>
        <note>ligand shared between dimeric partners</note>
    </ligand>
</feature>
<dbReference type="Gene3D" id="3.40.50.2020">
    <property type="match status" value="1"/>
</dbReference>
<accession>N0B9H2</accession>
<name>N0B9H2_9EURY</name>
<dbReference type="HAMAP" id="MF_01208">
    <property type="entry name" value="PyrE"/>
    <property type="match status" value="1"/>
</dbReference>
<dbReference type="InterPro" id="IPR029057">
    <property type="entry name" value="PRTase-like"/>
</dbReference>
<dbReference type="KEGG" id="ast:Asulf_00220"/>
<keyword evidence="3 6" id="KW-0328">Glycosyltransferase</keyword>
<dbReference type="GO" id="GO:0000287">
    <property type="term" value="F:magnesium ion binding"/>
    <property type="evidence" value="ECO:0007669"/>
    <property type="project" value="UniProtKB-UniRule"/>
</dbReference>
<dbReference type="EMBL" id="CP005290">
    <property type="protein sequence ID" value="AGK60254.1"/>
    <property type="molecule type" value="Genomic_DNA"/>
</dbReference>
<dbReference type="GO" id="GO:0004588">
    <property type="term" value="F:orotate phosphoribosyltransferase activity"/>
    <property type="evidence" value="ECO:0007669"/>
    <property type="project" value="UniProtKB-UniRule"/>
</dbReference>
<reference evidence="8 9" key="1">
    <citation type="journal article" date="2013" name="Genome Announc.">
        <title>Complete Genome Sequence of the Thermophilic and Facultatively Chemolithoautotrophic Sulfate Reducer Archaeoglobus sulfaticallidus Strain PM70-1T.</title>
        <authorList>
            <person name="Stokke R."/>
            <person name="Hocking W.P."/>
            <person name="Steinsbu B.O."/>
            <person name="Steen I.H."/>
        </authorList>
    </citation>
    <scope>NUCLEOTIDE SEQUENCE [LARGE SCALE GENOMIC DNA]</scope>
    <source>
        <strain evidence="8">PM70-1</strain>
    </source>
</reference>
<dbReference type="GO" id="GO:0019856">
    <property type="term" value="P:pyrimidine nucleobase biosynthetic process"/>
    <property type="evidence" value="ECO:0007669"/>
    <property type="project" value="TreeGrafter"/>
</dbReference>
<dbReference type="UniPathway" id="UPA00070">
    <property type="reaction ID" value="UER00119"/>
</dbReference>
<dbReference type="InterPro" id="IPR004467">
    <property type="entry name" value="Or_phspho_trans_dom"/>
</dbReference>
<dbReference type="CDD" id="cd06223">
    <property type="entry name" value="PRTases_typeI"/>
    <property type="match status" value="1"/>
</dbReference>
<sequence>MDELKREIVKKLIENGSLKFGEFVLSSGKKSSYYVDVKKSLTDPDFLTLISKTMLRLAEDCRLNFDKIACIELGGVPLAVALSITSNKPYIIFRKKKKEYGVTSDLIGEINGERFVVVEDVTTTGSSALSVVERVMERGGKVLGVLVVVDREEGAEDVFKEKGIGFIPCLKASELMKYSKA</sequence>
<dbReference type="PANTHER" id="PTHR19278">
    <property type="entry name" value="OROTATE PHOSPHORIBOSYLTRANSFERASE"/>
    <property type="match status" value="1"/>
</dbReference>
<dbReference type="eggNOG" id="arCOG00029">
    <property type="taxonomic scope" value="Archaea"/>
</dbReference>
<evidence type="ECO:0000256" key="5">
    <source>
        <dbReference type="ARBA" id="ARBA00022975"/>
    </source>
</evidence>
<comment type="pathway">
    <text evidence="1 6">Pyrimidine metabolism; UMP biosynthesis via de novo pathway; UMP from orotate: step 1/2.</text>
</comment>
<dbReference type="InterPro" id="IPR000836">
    <property type="entry name" value="PRTase_dom"/>
</dbReference>
<dbReference type="GeneID" id="15391866"/>
<dbReference type="GO" id="GO:0044205">
    <property type="term" value="P:'de novo' UMP biosynthetic process"/>
    <property type="evidence" value="ECO:0007669"/>
    <property type="project" value="UniProtKB-UniRule"/>
</dbReference>
<dbReference type="SUPFAM" id="SSF53271">
    <property type="entry name" value="PRTase-like"/>
    <property type="match status" value="1"/>
</dbReference>
<feature type="binding site" evidence="6">
    <location>
        <position position="123"/>
    </location>
    <ligand>
        <name>orotate</name>
        <dbReference type="ChEBI" id="CHEBI:30839"/>
    </ligand>
</feature>
<proteinExistence type="inferred from homology"/>
<comment type="function">
    <text evidence="6">Catalyzes the transfer of a ribosyl phosphate group from 5-phosphoribose 1-diphosphate to orotate, leading to the formation of orotidine monophosphate (OMP).</text>
</comment>
<keyword evidence="5 6" id="KW-0665">Pyrimidine biosynthesis</keyword>
<feature type="binding site" description="in other chain" evidence="6">
    <location>
        <position position="95"/>
    </location>
    <ligand>
        <name>5-phospho-alpha-D-ribose 1-diphosphate</name>
        <dbReference type="ChEBI" id="CHEBI:58017"/>
        <note>ligand shared between dimeric partners</note>
    </ligand>
</feature>